<name>A0A1E1LWA5_RHYSE</name>
<proteinExistence type="predicted"/>
<evidence type="ECO:0000313" key="3">
    <source>
        <dbReference type="Proteomes" id="UP000177625"/>
    </source>
</evidence>
<gene>
    <name evidence="2" type="ORF">RSE6_00849</name>
</gene>
<accession>A0A1E1LWA5</accession>
<keyword evidence="1" id="KW-0732">Signal</keyword>
<protein>
    <submittedName>
        <fullName evidence="2">Uncharacterized protein</fullName>
    </submittedName>
</protein>
<dbReference type="EMBL" id="FJVC01000019">
    <property type="protein sequence ID" value="CZT41148.1"/>
    <property type="molecule type" value="Genomic_DNA"/>
</dbReference>
<sequence>MKLPSLIILAMTAIPMASAYPGKDVLSRNAEGTLEKRAHVLVMLAITAVVQMGTLKETVPKTRVEKVMRLPERRAS</sequence>
<feature type="signal peptide" evidence="1">
    <location>
        <begin position="1"/>
        <end position="19"/>
    </location>
</feature>
<organism evidence="2 3">
    <name type="scientific">Rhynchosporium secalis</name>
    <name type="common">Barley scald fungus</name>
    <dbReference type="NCBI Taxonomy" id="38038"/>
    <lineage>
        <taxon>Eukaryota</taxon>
        <taxon>Fungi</taxon>
        <taxon>Dikarya</taxon>
        <taxon>Ascomycota</taxon>
        <taxon>Pezizomycotina</taxon>
        <taxon>Leotiomycetes</taxon>
        <taxon>Helotiales</taxon>
        <taxon>Ploettnerulaceae</taxon>
        <taxon>Rhynchosporium</taxon>
    </lineage>
</organism>
<dbReference type="AlphaFoldDB" id="A0A1E1LWA5"/>
<dbReference type="Proteomes" id="UP000177625">
    <property type="component" value="Unassembled WGS sequence"/>
</dbReference>
<keyword evidence="3" id="KW-1185">Reference proteome</keyword>
<feature type="chain" id="PRO_5009447700" evidence="1">
    <location>
        <begin position="20"/>
        <end position="76"/>
    </location>
</feature>
<evidence type="ECO:0000256" key="1">
    <source>
        <dbReference type="SAM" id="SignalP"/>
    </source>
</evidence>
<evidence type="ECO:0000313" key="2">
    <source>
        <dbReference type="EMBL" id="CZT41148.1"/>
    </source>
</evidence>
<reference evidence="3" key="1">
    <citation type="submission" date="2016-03" db="EMBL/GenBank/DDBJ databases">
        <authorList>
            <person name="Guldener U."/>
        </authorList>
    </citation>
    <scope>NUCLEOTIDE SEQUENCE [LARGE SCALE GENOMIC DNA]</scope>
</reference>